<reference evidence="4" key="1">
    <citation type="submission" date="2015-09" db="EMBL/GenBank/DDBJ databases">
        <authorList>
            <consortium name="Pathogen Informatics"/>
        </authorList>
    </citation>
    <scope>NUCLEOTIDE SEQUENCE [LARGE SCALE GENOMIC DNA]</scope>
    <source>
        <strain evidence="4">Lake Konstanz</strain>
    </source>
</reference>
<organism evidence="3 4">
    <name type="scientific">Bodo saltans</name>
    <name type="common">Flagellated protozoan</name>
    <dbReference type="NCBI Taxonomy" id="75058"/>
    <lineage>
        <taxon>Eukaryota</taxon>
        <taxon>Discoba</taxon>
        <taxon>Euglenozoa</taxon>
        <taxon>Kinetoplastea</taxon>
        <taxon>Metakinetoplastina</taxon>
        <taxon>Eubodonida</taxon>
        <taxon>Bodonidae</taxon>
        <taxon>Bodo</taxon>
    </lineage>
</organism>
<protein>
    <recommendedName>
        <fullName evidence="5">Membrane-associated protein</fullName>
    </recommendedName>
</protein>
<dbReference type="VEuPathDB" id="TriTrypDB:BSAL_01950c"/>
<keyword evidence="1" id="KW-0812">Transmembrane</keyword>
<evidence type="ECO:0000313" key="3">
    <source>
        <dbReference type="EMBL" id="CUI15002.1"/>
    </source>
</evidence>
<evidence type="ECO:0008006" key="5">
    <source>
        <dbReference type="Google" id="ProtNLM"/>
    </source>
</evidence>
<name>A0A0S4KH42_BODSA</name>
<dbReference type="Proteomes" id="UP000051952">
    <property type="component" value="Unassembled WGS sequence"/>
</dbReference>
<keyword evidence="2" id="KW-0732">Signal</keyword>
<keyword evidence="1" id="KW-0472">Membrane</keyword>
<sequence length="364" mass="40370">MRSTATCVFALTTLLTVAAMHEQQFSAADVLGIRKKLEGKQHSSSTPRRQPAWVPGEDTGIVLSNWCRMHGMGCSREYLEWLQQQVSSSPGEETCATNGELIDDDETAAAVHRQLELLQARLLEEQQAHVELLSTLLLSRQETAVCPPLLAVNIGLMSDHVLVASLAWGARMLEWCTSVWLPVVMQHVAPCTLTVALLLWALLECHMEPHVLHYVQGGAADAPPTARLYLGEALLGFLWLERIHRLRLLMSLSMLVFVLYSMWALGTDLWSRESGGVFWVLSYIIPQRYLWLGTIVVTASYTLGTLFRLGSEVNAVVSDHLDASSQVARQYDEALHRVVVAHHSANGRDGRINKSSSALNIKAK</sequence>
<evidence type="ECO:0000256" key="1">
    <source>
        <dbReference type="SAM" id="Phobius"/>
    </source>
</evidence>
<feature type="transmembrane region" description="Helical" evidence="1">
    <location>
        <begin position="248"/>
        <end position="266"/>
    </location>
</feature>
<keyword evidence="4" id="KW-1185">Reference proteome</keyword>
<gene>
    <name evidence="3" type="ORF">BSAL_01950c</name>
</gene>
<accession>A0A0S4KH42</accession>
<evidence type="ECO:0000256" key="2">
    <source>
        <dbReference type="SAM" id="SignalP"/>
    </source>
</evidence>
<keyword evidence="1" id="KW-1133">Transmembrane helix</keyword>
<feature type="transmembrane region" description="Helical" evidence="1">
    <location>
        <begin position="289"/>
        <end position="309"/>
    </location>
</feature>
<evidence type="ECO:0000313" key="4">
    <source>
        <dbReference type="Proteomes" id="UP000051952"/>
    </source>
</evidence>
<feature type="chain" id="PRO_5006623257" description="Membrane-associated protein" evidence="2">
    <location>
        <begin position="20"/>
        <end position="364"/>
    </location>
</feature>
<proteinExistence type="predicted"/>
<dbReference type="EMBL" id="CYKH01001743">
    <property type="protein sequence ID" value="CUI15002.1"/>
    <property type="molecule type" value="Genomic_DNA"/>
</dbReference>
<dbReference type="AlphaFoldDB" id="A0A0S4KH42"/>
<feature type="signal peptide" evidence="2">
    <location>
        <begin position="1"/>
        <end position="19"/>
    </location>
</feature>